<feature type="domain" description="Luciferase-like" evidence="5">
    <location>
        <begin position="8"/>
        <end position="259"/>
    </location>
</feature>
<evidence type="ECO:0000256" key="4">
    <source>
        <dbReference type="ARBA" id="ARBA00023033"/>
    </source>
</evidence>
<organism evidence="6 7">
    <name type="scientific">Kitasatospora albolonga</name>
    <dbReference type="NCBI Taxonomy" id="68173"/>
    <lineage>
        <taxon>Bacteria</taxon>
        <taxon>Bacillati</taxon>
        <taxon>Actinomycetota</taxon>
        <taxon>Actinomycetes</taxon>
        <taxon>Kitasatosporales</taxon>
        <taxon>Streptomycetaceae</taxon>
        <taxon>Kitasatospora</taxon>
    </lineage>
</organism>
<dbReference type="InterPro" id="IPR050172">
    <property type="entry name" value="SsuD_RutA_monooxygenase"/>
</dbReference>
<evidence type="ECO:0000259" key="5">
    <source>
        <dbReference type="Pfam" id="PF00296"/>
    </source>
</evidence>
<protein>
    <submittedName>
        <fullName evidence="6">Luciferase</fullName>
    </submittedName>
</protein>
<accession>A0ABC8BSB1</accession>
<dbReference type="Gene3D" id="3.20.20.30">
    <property type="entry name" value="Luciferase-like domain"/>
    <property type="match status" value="1"/>
</dbReference>
<sequence>MRISVCILPDRPFREASASWRHAEELGFHAAYSYDHITWAGLPDSAWYGALPTLTAAAGVTSRIRLGTLVTSPNYRHPVPLAHDVITLDSISEGRFVLGFGAGSPDADAFVLGQGERGKGWSVQERGGRFRESVELLDRLLTRTPDGGMRTTFLGRYYEAIDARLEPGCVQRPRVPFVLAANGPLGMAAVARYGDSWVVTDQGDVPRPERTASWTWSVLARRREQLDAACEREGRDPKSLGRTLLTGFSLLPTMESAQAFAEVAGRCAELGFTEIVVHYPRESGFFSAPPRVLEEIAAAHC</sequence>
<evidence type="ECO:0000256" key="2">
    <source>
        <dbReference type="ARBA" id="ARBA00022643"/>
    </source>
</evidence>
<dbReference type="AlphaFoldDB" id="A0ABC8BSB1"/>
<dbReference type="InterPro" id="IPR036661">
    <property type="entry name" value="Luciferase-like_sf"/>
</dbReference>
<dbReference type="Pfam" id="PF00296">
    <property type="entry name" value="Bac_luciferase"/>
    <property type="match status" value="1"/>
</dbReference>
<dbReference type="PANTHER" id="PTHR42847:SF4">
    <property type="entry name" value="ALKANESULFONATE MONOOXYGENASE-RELATED"/>
    <property type="match status" value="1"/>
</dbReference>
<proteinExistence type="predicted"/>
<evidence type="ECO:0000313" key="7">
    <source>
        <dbReference type="Proteomes" id="UP000192251"/>
    </source>
</evidence>
<dbReference type="RefSeq" id="WP_084746931.1">
    <property type="nucleotide sequence ID" value="NZ_CP020563.1"/>
</dbReference>
<evidence type="ECO:0000256" key="1">
    <source>
        <dbReference type="ARBA" id="ARBA00022630"/>
    </source>
</evidence>
<dbReference type="PANTHER" id="PTHR42847">
    <property type="entry name" value="ALKANESULFONATE MONOOXYGENASE"/>
    <property type="match status" value="1"/>
</dbReference>
<dbReference type="SUPFAM" id="SSF51679">
    <property type="entry name" value="Bacterial luciferase-like"/>
    <property type="match status" value="1"/>
</dbReference>
<dbReference type="EMBL" id="CP020563">
    <property type="protein sequence ID" value="ARF73133.1"/>
    <property type="molecule type" value="Genomic_DNA"/>
</dbReference>
<name>A0ABC8BSB1_9ACTN</name>
<keyword evidence="2" id="KW-0288">FMN</keyword>
<gene>
    <name evidence="6" type="ORF">B7C62_13300</name>
</gene>
<keyword evidence="1" id="KW-0285">Flavoprotein</keyword>
<dbReference type="KEGG" id="kab:B7C62_13300"/>
<keyword evidence="3" id="KW-0560">Oxidoreductase</keyword>
<evidence type="ECO:0000256" key="3">
    <source>
        <dbReference type="ARBA" id="ARBA00023002"/>
    </source>
</evidence>
<dbReference type="Proteomes" id="UP000192251">
    <property type="component" value="Chromosome"/>
</dbReference>
<dbReference type="GO" id="GO:0004497">
    <property type="term" value="F:monooxygenase activity"/>
    <property type="evidence" value="ECO:0007669"/>
    <property type="project" value="UniProtKB-KW"/>
</dbReference>
<keyword evidence="4" id="KW-0503">Monooxygenase</keyword>
<reference evidence="6 7" key="1">
    <citation type="submission" date="2017-04" db="EMBL/GenBank/DDBJ databases">
        <title>The complete genome sequence of Streptomyces albolongus YIM 101047, the producer of novel bafilomycins and novel odoriferous sesquiterpenoids.</title>
        <authorList>
            <person name="Yin M."/>
            <person name="Jiang Y."/>
        </authorList>
    </citation>
    <scope>NUCLEOTIDE SEQUENCE [LARGE SCALE GENOMIC DNA]</scope>
    <source>
        <strain evidence="6 7">YIM 101047</strain>
    </source>
</reference>
<dbReference type="InterPro" id="IPR011251">
    <property type="entry name" value="Luciferase-like_dom"/>
</dbReference>
<evidence type="ECO:0000313" key="6">
    <source>
        <dbReference type="EMBL" id="ARF73133.1"/>
    </source>
</evidence>
<keyword evidence="7" id="KW-1185">Reference proteome</keyword>